<feature type="compositionally biased region" description="Low complexity" evidence="1">
    <location>
        <begin position="155"/>
        <end position="165"/>
    </location>
</feature>
<proteinExistence type="predicted"/>
<gene>
    <name evidence="2" type="ORF">SETIT_4G198000v2</name>
</gene>
<evidence type="ECO:0000313" key="2">
    <source>
        <dbReference type="EMBL" id="RCV22157.1"/>
    </source>
</evidence>
<dbReference type="EMBL" id="CM003531">
    <property type="protein sequence ID" value="RCV22157.1"/>
    <property type="molecule type" value="Genomic_DNA"/>
</dbReference>
<organism evidence="2">
    <name type="scientific">Setaria italica</name>
    <name type="common">Foxtail millet</name>
    <name type="synonym">Panicum italicum</name>
    <dbReference type="NCBI Taxonomy" id="4555"/>
    <lineage>
        <taxon>Eukaryota</taxon>
        <taxon>Viridiplantae</taxon>
        <taxon>Streptophyta</taxon>
        <taxon>Embryophyta</taxon>
        <taxon>Tracheophyta</taxon>
        <taxon>Spermatophyta</taxon>
        <taxon>Magnoliopsida</taxon>
        <taxon>Liliopsida</taxon>
        <taxon>Poales</taxon>
        <taxon>Poaceae</taxon>
        <taxon>PACMAD clade</taxon>
        <taxon>Panicoideae</taxon>
        <taxon>Panicodae</taxon>
        <taxon>Paniceae</taxon>
        <taxon>Cenchrinae</taxon>
        <taxon>Setaria</taxon>
    </lineage>
</organism>
<protein>
    <submittedName>
        <fullName evidence="2">Uncharacterized protein</fullName>
    </submittedName>
</protein>
<evidence type="ECO:0000256" key="1">
    <source>
        <dbReference type="SAM" id="MobiDB-lite"/>
    </source>
</evidence>
<sequence length="165" mass="17355">MLVTHAGVLAVTERYHALRKRPRSAHRQVAAVVTNQPANCHLGPRGAAAPGLNAAAPGAAAAMAPGRHRARPCQTRAADARGHRPPQRPAMCRVRAIDARGPRPSQRLTVCCNDPARSPGRRSHRHARAGREEHDSALPGRSSTPPLIPGEGRRAAAAAKAGAVH</sequence>
<reference evidence="2" key="2">
    <citation type="submission" date="2015-07" db="EMBL/GenBank/DDBJ databases">
        <authorList>
            <person name="Noorani M."/>
        </authorList>
    </citation>
    <scope>NUCLEOTIDE SEQUENCE</scope>
    <source>
        <strain evidence="2">Yugu1</strain>
    </source>
</reference>
<dbReference type="AlphaFoldDB" id="A0A368QW13"/>
<feature type="compositionally biased region" description="Basic residues" evidence="1">
    <location>
        <begin position="119"/>
        <end position="128"/>
    </location>
</feature>
<reference evidence="2" key="1">
    <citation type="journal article" date="2012" name="Nat. Biotechnol.">
        <title>Reference genome sequence of the model plant Setaria.</title>
        <authorList>
            <person name="Bennetzen J.L."/>
            <person name="Schmutz J."/>
            <person name="Wang H."/>
            <person name="Percifield R."/>
            <person name="Hawkins J."/>
            <person name="Pontaroli A.C."/>
            <person name="Estep M."/>
            <person name="Feng L."/>
            <person name="Vaughn J.N."/>
            <person name="Grimwood J."/>
            <person name="Jenkins J."/>
            <person name="Barry K."/>
            <person name="Lindquist E."/>
            <person name="Hellsten U."/>
            <person name="Deshpande S."/>
            <person name="Wang X."/>
            <person name="Wu X."/>
            <person name="Mitros T."/>
            <person name="Triplett J."/>
            <person name="Yang X."/>
            <person name="Ye C.Y."/>
            <person name="Mauro-Herrera M."/>
            <person name="Wang L."/>
            <person name="Li P."/>
            <person name="Sharma M."/>
            <person name="Sharma R."/>
            <person name="Ronald P.C."/>
            <person name="Panaud O."/>
            <person name="Kellogg E.A."/>
            <person name="Brutnell T.P."/>
            <person name="Doust A.N."/>
            <person name="Tuskan G.A."/>
            <person name="Rokhsar D."/>
            <person name="Devos K.M."/>
        </authorList>
    </citation>
    <scope>NUCLEOTIDE SEQUENCE [LARGE SCALE GENOMIC DNA]</scope>
    <source>
        <strain evidence="2">Yugu1</strain>
    </source>
</reference>
<feature type="region of interest" description="Disordered" evidence="1">
    <location>
        <begin position="103"/>
        <end position="165"/>
    </location>
</feature>
<name>A0A368QW13_SETIT</name>
<accession>A0A368QW13</accession>